<dbReference type="InterPro" id="IPR013785">
    <property type="entry name" value="Aldolase_TIM"/>
</dbReference>
<protein>
    <recommendedName>
        <fullName evidence="5">Radical SAM core domain-containing protein</fullName>
    </recommendedName>
</protein>
<dbReference type="GO" id="GO:0051536">
    <property type="term" value="F:iron-sulfur cluster binding"/>
    <property type="evidence" value="ECO:0007669"/>
    <property type="project" value="UniProtKB-KW"/>
</dbReference>
<dbReference type="EMBL" id="BOMQ01000060">
    <property type="protein sequence ID" value="GIE51501.1"/>
    <property type="molecule type" value="Genomic_DNA"/>
</dbReference>
<keyword evidence="4" id="KW-0411">Iron-sulfur</keyword>
<gene>
    <name evidence="6" type="ORF">Ani05nite_50350</name>
</gene>
<dbReference type="Pfam" id="PF04055">
    <property type="entry name" value="Radical_SAM"/>
    <property type="match status" value="1"/>
</dbReference>
<keyword evidence="1" id="KW-0949">S-adenosyl-L-methionine</keyword>
<proteinExistence type="predicted"/>
<evidence type="ECO:0000256" key="4">
    <source>
        <dbReference type="ARBA" id="ARBA00023014"/>
    </source>
</evidence>
<dbReference type="PROSITE" id="PS51918">
    <property type="entry name" value="RADICAL_SAM"/>
    <property type="match status" value="1"/>
</dbReference>
<keyword evidence="3" id="KW-0408">Iron</keyword>
<dbReference type="AlphaFoldDB" id="A0A919MNE5"/>
<dbReference type="GO" id="GO:0003824">
    <property type="term" value="F:catalytic activity"/>
    <property type="evidence" value="ECO:0007669"/>
    <property type="project" value="InterPro"/>
</dbReference>
<evidence type="ECO:0000313" key="6">
    <source>
        <dbReference type="EMBL" id="GIE51501.1"/>
    </source>
</evidence>
<dbReference type="Proteomes" id="UP000647172">
    <property type="component" value="Unassembled WGS sequence"/>
</dbReference>
<dbReference type="SMART" id="SM00729">
    <property type="entry name" value="Elp3"/>
    <property type="match status" value="1"/>
</dbReference>
<sequence>MKRLIVDTQASSCYFRTSVGGDGRKALVQVTERCNLHCAHCFVSSTPVGADMSLSAFTEVVLPRLVRARVERITLTGGEPFVHPDLLAMCRAVVDQGLPLGLCTNATQTSDEQIAALAALGGVHVNVSFDGFRPDSHGKFRGSRNSFETTVATTRKFAAAGLLQGLLSTPNALTRPEEFADLCAFAAEIGAQYVLMNPLSSFGRGVKSQGRLAADTDAMRAIAAVTNRFADQLDVVKIRFPNDDLPLGGCDAGRLIYVFTDGQVAVCPYLVFAARTPASMYQDREFLVGNILGSDDTVTGALDGYDFHRRFEVGDNPTCGSCALNSSCGKGCPAAVVSRGGLIGDLDSEQCPVAEPGARMLLPLVGVSR</sequence>
<name>A0A919MNE5_9ACTN</name>
<dbReference type="SFLD" id="SFLDS00029">
    <property type="entry name" value="Radical_SAM"/>
    <property type="match status" value="1"/>
</dbReference>
<dbReference type="RefSeq" id="WP_239130600.1">
    <property type="nucleotide sequence ID" value="NZ_BAAAYJ010000099.1"/>
</dbReference>
<evidence type="ECO:0000313" key="7">
    <source>
        <dbReference type="Proteomes" id="UP000647172"/>
    </source>
</evidence>
<dbReference type="PANTHER" id="PTHR11228:SF7">
    <property type="entry name" value="PQQA PEPTIDE CYCLASE"/>
    <property type="match status" value="1"/>
</dbReference>
<reference evidence="6" key="1">
    <citation type="submission" date="2021-01" db="EMBL/GenBank/DDBJ databases">
        <title>Whole genome shotgun sequence of Actinoplanes nipponensis NBRC 14063.</title>
        <authorList>
            <person name="Komaki H."/>
            <person name="Tamura T."/>
        </authorList>
    </citation>
    <scope>NUCLEOTIDE SEQUENCE</scope>
    <source>
        <strain evidence="6">NBRC 14063</strain>
    </source>
</reference>
<dbReference type="InterPro" id="IPR050377">
    <property type="entry name" value="Radical_SAM_PqqE_MftC-like"/>
</dbReference>
<evidence type="ECO:0000259" key="5">
    <source>
        <dbReference type="PROSITE" id="PS51918"/>
    </source>
</evidence>
<organism evidence="6 7">
    <name type="scientific">Actinoplanes nipponensis</name>
    <dbReference type="NCBI Taxonomy" id="135950"/>
    <lineage>
        <taxon>Bacteria</taxon>
        <taxon>Bacillati</taxon>
        <taxon>Actinomycetota</taxon>
        <taxon>Actinomycetes</taxon>
        <taxon>Micromonosporales</taxon>
        <taxon>Micromonosporaceae</taxon>
        <taxon>Actinoplanes</taxon>
    </lineage>
</organism>
<accession>A0A919MNE5</accession>
<dbReference type="PANTHER" id="PTHR11228">
    <property type="entry name" value="RADICAL SAM DOMAIN PROTEIN"/>
    <property type="match status" value="1"/>
</dbReference>
<evidence type="ECO:0000256" key="1">
    <source>
        <dbReference type="ARBA" id="ARBA00022691"/>
    </source>
</evidence>
<dbReference type="InterPro" id="IPR006638">
    <property type="entry name" value="Elp3/MiaA/NifB-like_rSAM"/>
</dbReference>
<evidence type="ECO:0000256" key="3">
    <source>
        <dbReference type="ARBA" id="ARBA00023004"/>
    </source>
</evidence>
<dbReference type="CDD" id="cd01335">
    <property type="entry name" value="Radical_SAM"/>
    <property type="match status" value="1"/>
</dbReference>
<dbReference type="Gene3D" id="3.20.20.70">
    <property type="entry name" value="Aldolase class I"/>
    <property type="match status" value="1"/>
</dbReference>
<keyword evidence="2" id="KW-0479">Metal-binding</keyword>
<dbReference type="SUPFAM" id="SSF102114">
    <property type="entry name" value="Radical SAM enzymes"/>
    <property type="match status" value="1"/>
</dbReference>
<comment type="caution">
    <text evidence="6">The sequence shown here is derived from an EMBL/GenBank/DDBJ whole genome shotgun (WGS) entry which is preliminary data.</text>
</comment>
<feature type="domain" description="Radical SAM core" evidence="5">
    <location>
        <begin position="20"/>
        <end position="242"/>
    </location>
</feature>
<evidence type="ECO:0000256" key="2">
    <source>
        <dbReference type="ARBA" id="ARBA00022723"/>
    </source>
</evidence>
<dbReference type="InterPro" id="IPR007197">
    <property type="entry name" value="rSAM"/>
</dbReference>
<keyword evidence="7" id="KW-1185">Reference proteome</keyword>
<dbReference type="SFLD" id="SFLDG01067">
    <property type="entry name" value="SPASM/twitch_domain_containing"/>
    <property type="match status" value="1"/>
</dbReference>
<dbReference type="InterPro" id="IPR058240">
    <property type="entry name" value="rSAM_sf"/>
</dbReference>
<dbReference type="GO" id="GO:0046872">
    <property type="term" value="F:metal ion binding"/>
    <property type="evidence" value="ECO:0007669"/>
    <property type="project" value="UniProtKB-KW"/>
</dbReference>